<dbReference type="AlphaFoldDB" id="A0A6J8FCV7"/>
<gene>
    <name evidence="2" type="ORF">LDHU3_22.1560</name>
</gene>
<organism evidence="2 3">
    <name type="scientific">Leishmania donovani</name>
    <dbReference type="NCBI Taxonomy" id="5661"/>
    <lineage>
        <taxon>Eukaryota</taxon>
        <taxon>Discoba</taxon>
        <taxon>Euglenozoa</taxon>
        <taxon>Kinetoplastea</taxon>
        <taxon>Metakinetoplastina</taxon>
        <taxon>Trypanosomatida</taxon>
        <taxon>Trypanosomatidae</taxon>
        <taxon>Leishmaniinae</taxon>
        <taxon>Leishmania</taxon>
    </lineage>
</organism>
<name>A0A6J8FCV7_LEIDO</name>
<dbReference type="VEuPathDB" id="TriTrypDB:LdCL_220017900"/>
<evidence type="ECO:0000256" key="1">
    <source>
        <dbReference type="SAM" id="MobiDB-lite"/>
    </source>
</evidence>
<dbReference type="EMBL" id="LR812642">
    <property type="protein sequence ID" value="CAC5430086.1"/>
    <property type="molecule type" value="Genomic_DNA"/>
</dbReference>
<accession>A0A6J8FCV7</accession>
<evidence type="ECO:0000313" key="2">
    <source>
        <dbReference type="EMBL" id="CAC5430086.1"/>
    </source>
</evidence>
<reference evidence="2" key="1">
    <citation type="submission" date="2020-06" db="EMBL/GenBank/DDBJ databases">
        <authorList>
            <person name="Camacho E."/>
            <person name="Gonzalez-de la Fuente S."/>
            <person name="Rastrojo A."/>
            <person name="Peiro-Pastor R."/>
            <person name="Solana JC."/>
            <person name="Tabera L."/>
            <person name="Gamarro F."/>
            <person name="Carrasco-Ramiro F."/>
            <person name="Requena JM."/>
            <person name="Aguado B."/>
        </authorList>
    </citation>
    <scope>NUCLEOTIDE SEQUENCE</scope>
</reference>
<proteinExistence type="predicted"/>
<feature type="region of interest" description="Disordered" evidence="1">
    <location>
        <begin position="859"/>
        <end position="881"/>
    </location>
</feature>
<feature type="region of interest" description="Disordered" evidence="1">
    <location>
        <begin position="49"/>
        <end position="70"/>
    </location>
</feature>
<sequence>MRRDAWMALPSCREAAAAASSFCAAAAVPLRQQRRQRWTGAPASVTTAAPLLNPSIHSSDSSRRPPRSTTVVTPLRVFQCICARPHRDGVSRTAFSCVHAQQRCCATTATTPDGDSAGPSATSAEEFEKVFFDYPVAERLAALTVARHEVGHCTESTAAAGTSATSTSWLYMPMKDFVKKMSPLTRDDMFRRNLDALEWITQSKLLQLVNEGGEVIRLESLRAYPTGAGRVSQSEAAHPALYNGLVHVRTTVPAAWLLQAGGGAGSVPEMKRPCSQLTHSTPSGCSVAGAASTVTEPPFTPDEPHDGKDAAAALCTAEREAIIREALLRALRNWDAAMQQRRERAASATSDPAPNLPRYTHLTTVYNAILCEAAATTSASGEDTEVEVAPNLLTPTARYILKRLRMSTLESIVDNIGVVVTVGNTASASAQAPNGYPAMSSRPIWVVRGTTRNPVTFVALRYSTDASPPRFRYVQPRMTVATRANNYGGWGSESVVPTKADVYEILKYVPVNWGSIGNLNLPPEVKKRHIRTSSTLVWFRRQPFYFEVRDMNGTVELRRSIVLHPEVHGMTKEEAWEVLELQLATGEANSLVPLGVDGAPLRPTERAFDRSVTKFVYRVCPTYFAPLSLTMQRYVKKNLTEPMLMAFVRRFPQDFEVLTSRYSDIPLVRRRAGADSARWISDFVADLERYPEDVRAILILCNSVCAAWDRPEYIYVRLSPTEQEVVGGYAGMQVVLSRHPAVFRVGRHFVCRADPSNPLAQREAEPAVDDVTTISPIHEENPYHSPKELALVFHYVMPEDEACTAAYLVDCSSPAMRAVLPPRLVTIVQLFPKMFACTETSPGVYSIRKVKQPVRRAAHGAAGAARDGRGTGDDAPALEGSRCSAEKDAIQMLEDELADEDHMTREEVVQAVRMLIPESGVEAPQLLLWASMSVQRAANEYFGGLLRLVEAHPGQFRVVTNEHTKKVYRK</sequence>
<evidence type="ECO:0000313" key="3">
    <source>
        <dbReference type="Proteomes" id="UP000601710"/>
    </source>
</evidence>
<dbReference type="VEuPathDB" id="TriTrypDB:LDHU3_22.1560"/>
<dbReference type="VEuPathDB" id="TriTrypDB:LdBPK_221050.1"/>
<dbReference type="Proteomes" id="UP000601710">
    <property type="component" value="Chromosome 22"/>
</dbReference>
<protein>
    <submittedName>
        <fullName evidence="2">Hypothetical_protein_conserved</fullName>
    </submittedName>
</protein>